<dbReference type="InterPro" id="IPR006016">
    <property type="entry name" value="UspA"/>
</dbReference>
<evidence type="ECO:0000256" key="1">
    <source>
        <dbReference type="ARBA" id="ARBA00008791"/>
    </source>
</evidence>
<dbReference type="EMBL" id="JBHUDK010000009">
    <property type="protein sequence ID" value="MFD1599389.1"/>
    <property type="molecule type" value="Genomic_DNA"/>
</dbReference>
<dbReference type="CDD" id="cd00293">
    <property type="entry name" value="USP-like"/>
    <property type="match status" value="1"/>
</dbReference>
<accession>A0ABD6CPN9</accession>
<reference evidence="3 4" key="1">
    <citation type="journal article" date="2019" name="Int. J. Syst. Evol. Microbiol.">
        <title>The Global Catalogue of Microorganisms (GCM) 10K type strain sequencing project: providing services to taxonomists for standard genome sequencing and annotation.</title>
        <authorList>
            <consortium name="The Broad Institute Genomics Platform"/>
            <consortium name="The Broad Institute Genome Sequencing Center for Infectious Disease"/>
            <person name="Wu L."/>
            <person name="Ma J."/>
        </authorList>
    </citation>
    <scope>NUCLEOTIDE SEQUENCE [LARGE SCALE GENOMIC DNA]</scope>
    <source>
        <strain evidence="3 4">CGMCC 1.12121</strain>
    </source>
</reference>
<dbReference type="Proteomes" id="UP001597085">
    <property type="component" value="Unassembled WGS sequence"/>
</dbReference>
<name>A0ABD6CPN9_9EURY</name>
<comment type="similarity">
    <text evidence="1">Belongs to the universal stress protein A family.</text>
</comment>
<keyword evidence="4" id="KW-1185">Reference proteome</keyword>
<dbReference type="PANTHER" id="PTHR46268">
    <property type="entry name" value="STRESS RESPONSE PROTEIN NHAX"/>
    <property type="match status" value="1"/>
</dbReference>
<dbReference type="PANTHER" id="PTHR46268:SF6">
    <property type="entry name" value="UNIVERSAL STRESS PROTEIN UP12"/>
    <property type="match status" value="1"/>
</dbReference>
<dbReference type="InterPro" id="IPR014729">
    <property type="entry name" value="Rossmann-like_a/b/a_fold"/>
</dbReference>
<gene>
    <name evidence="3" type="ORF">ACFSBX_10525</name>
</gene>
<dbReference type="Pfam" id="PF00582">
    <property type="entry name" value="Usp"/>
    <property type="match status" value="1"/>
</dbReference>
<evidence type="ECO:0000313" key="3">
    <source>
        <dbReference type="EMBL" id="MFD1599389.1"/>
    </source>
</evidence>
<protein>
    <submittedName>
        <fullName evidence="3">Universal stress protein</fullName>
    </submittedName>
</protein>
<evidence type="ECO:0000259" key="2">
    <source>
        <dbReference type="Pfam" id="PF00582"/>
    </source>
</evidence>
<proteinExistence type="inferred from homology"/>
<feature type="domain" description="UspA" evidence="2">
    <location>
        <begin position="1"/>
        <end position="138"/>
    </location>
</feature>
<sequence>MYDKILIPYDGSDEAIKGAKHGIELAAALGAEVHGLYVVDLPGAPRALALRDDEESMREDYKEYGDEVLENLSDVAAEHGVECTTVQRTGAPSEEIVDYAKDEGMDAIVMGSAYRGTIGGILGGTMDRVVRTATVPVITQRMRMEEL</sequence>
<comment type="caution">
    <text evidence="3">The sequence shown here is derived from an EMBL/GenBank/DDBJ whole genome shotgun (WGS) entry which is preliminary data.</text>
</comment>
<organism evidence="3 4">
    <name type="scientific">Halobellus rarus</name>
    <dbReference type="NCBI Taxonomy" id="1126237"/>
    <lineage>
        <taxon>Archaea</taxon>
        <taxon>Methanobacteriati</taxon>
        <taxon>Methanobacteriota</taxon>
        <taxon>Stenosarchaea group</taxon>
        <taxon>Halobacteria</taxon>
        <taxon>Halobacteriales</taxon>
        <taxon>Haloferacaceae</taxon>
        <taxon>Halobellus</taxon>
    </lineage>
</organism>
<dbReference type="Gene3D" id="3.40.50.620">
    <property type="entry name" value="HUPs"/>
    <property type="match status" value="1"/>
</dbReference>
<evidence type="ECO:0000313" key="4">
    <source>
        <dbReference type="Proteomes" id="UP001597085"/>
    </source>
</evidence>
<dbReference type="RefSeq" id="WP_256420963.1">
    <property type="nucleotide sequence ID" value="NZ_JANHDI010000005.1"/>
</dbReference>
<dbReference type="SUPFAM" id="SSF52402">
    <property type="entry name" value="Adenine nucleotide alpha hydrolases-like"/>
    <property type="match status" value="1"/>
</dbReference>
<dbReference type="AlphaFoldDB" id="A0ABD6CPN9"/>
<dbReference type="InterPro" id="IPR006015">
    <property type="entry name" value="Universal_stress_UspA"/>
</dbReference>
<dbReference type="PRINTS" id="PR01438">
    <property type="entry name" value="UNVRSLSTRESS"/>
</dbReference>